<dbReference type="AlphaFoldDB" id="A0AAW0QMR2"/>
<gene>
    <name evidence="2" type="ORF">PG999_010057</name>
</gene>
<reference evidence="2 3" key="1">
    <citation type="submission" date="2023-01" db="EMBL/GenBank/DDBJ databases">
        <title>Analysis of 21 Apiospora genomes using comparative genomics revels a genus with tremendous synthesis potential of carbohydrate active enzymes and secondary metabolites.</title>
        <authorList>
            <person name="Sorensen T."/>
        </authorList>
    </citation>
    <scope>NUCLEOTIDE SEQUENCE [LARGE SCALE GENOMIC DNA]</scope>
    <source>
        <strain evidence="2 3">CBS 117206</strain>
    </source>
</reference>
<evidence type="ECO:0000256" key="1">
    <source>
        <dbReference type="SAM" id="MobiDB-lite"/>
    </source>
</evidence>
<organism evidence="2 3">
    <name type="scientific">Apiospora kogelbergensis</name>
    <dbReference type="NCBI Taxonomy" id="1337665"/>
    <lineage>
        <taxon>Eukaryota</taxon>
        <taxon>Fungi</taxon>
        <taxon>Dikarya</taxon>
        <taxon>Ascomycota</taxon>
        <taxon>Pezizomycotina</taxon>
        <taxon>Sordariomycetes</taxon>
        <taxon>Xylariomycetidae</taxon>
        <taxon>Amphisphaeriales</taxon>
        <taxon>Apiosporaceae</taxon>
        <taxon>Apiospora</taxon>
    </lineage>
</organism>
<feature type="compositionally biased region" description="Polar residues" evidence="1">
    <location>
        <begin position="1"/>
        <end position="12"/>
    </location>
</feature>
<comment type="caution">
    <text evidence="2">The sequence shown here is derived from an EMBL/GenBank/DDBJ whole genome shotgun (WGS) entry which is preliminary data.</text>
</comment>
<name>A0AAW0QMR2_9PEZI</name>
<dbReference type="Proteomes" id="UP001392437">
    <property type="component" value="Unassembled WGS sequence"/>
</dbReference>
<accession>A0AAW0QMR2</accession>
<sequence length="208" mass="22826">MSMQTAEGSQNRLWYGGSPPQAHQRSLISHQPAIAADSPALPEVDEDPTSEGTVAASDPYASKAVSRVGIAPFRCPQLKKARELAILRGEDPAAIRLSELQVNTSSHSEATDRLLRILRESSTRLKLEMLEQAKEEVDISAIEGELKKVIRVRDSFQNRIAEMVLMVRAFAQESGVLDDEHSIEMGLEDLVNGFGSFRELLPSMGSLV</sequence>
<evidence type="ECO:0000313" key="3">
    <source>
        <dbReference type="Proteomes" id="UP001392437"/>
    </source>
</evidence>
<feature type="region of interest" description="Disordered" evidence="1">
    <location>
        <begin position="1"/>
        <end position="56"/>
    </location>
</feature>
<dbReference type="EMBL" id="JAQQWP010000008">
    <property type="protein sequence ID" value="KAK8106698.1"/>
    <property type="molecule type" value="Genomic_DNA"/>
</dbReference>
<protein>
    <submittedName>
        <fullName evidence="2">Uncharacterized protein</fullName>
    </submittedName>
</protein>
<proteinExistence type="predicted"/>
<keyword evidence="3" id="KW-1185">Reference proteome</keyword>
<evidence type="ECO:0000313" key="2">
    <source>
        <dbReference type="EMBL" id="KAK8106698.1"/>
    </source>
</evidence>